<keyword evidence="5" id="KW-1185">Reference proteome</keyword>
<dbReference type="HOGENOM" id="CLU_489101_0_0_10"/>
<evidence type="ECO:0000256" key="2">
    <source>
        <dbReference type="SAM" id="SignalP"/>
    </source>
</evidence>
<dbReference type="NCBIfam" id="TIGR04183">
    <property type="entry name" value="Por_Secre_tail"/>
    <property type="match status" value="1"/>
</dbReference>
<dbReference type="OrthoDB" id="6278496at2"/>
<dbReference type="Pfam" id="PF18962">
    <property type="entry name" value="Por_Secre_tail"/>
    <property type="match status" value="1"/>
</dbReference>
<dbReference type="InterPro" id="IPR026444">
    <property type="entry name" value="Secre_tail"/>
</dbReference>
<feature type="chain" id="PRO_5003683824" evidence="2">
    <location>
        <begin position="21"/>
        <end position="563"/>
    </location>
</feature>
<dbReference type="EMBL" id="CP003280">
    <property type="protein sequence ID" value="AFL80026.1"/>
    <property type="molecule type" value="Genomic_DNA"/>
</dbReference>
<sequence length="563" mass="61410">MINKLSLFVSFLLLVANSFSQTIVSTSPQNQNVIFEEFTGIHCTFCPSGHTISQALQDANPDRVSLIYIHQGGYANPGNGEPDFRTQWGNAIVNQTYSGSGFGYPSATVNRHIFPGRSMASGGGTAMARPYWVISANETMAKVSPVNLAVEASIDVQTNVMTVHVEGYYISDSPETTNLLNVALLQNNTKGPQTGGGAGNNYIHMHRLVEMITGQWGELINNTTANTFVDRTFTYTIPTAYNDVPTVLEDMEVVAYISNTNQEIPTGHSTLPTFTGLTIAYDASLLEIPEILPTCVDEFGTDIIVKNVGIEPLTSIAIQYIVNGDSHTYNWVGNILSLRTEAISLPPVNYTLNIENTLEVALPADDNNSNNSISTTFEKAPQGTGLVNLELITDNWGYQMSWKILDSNGDIVDSGDSPYSNSTINIDLSLEADCYSIILTDSGNNGGTTVTLTDSQGTQLFFAEGNWGSKRKGNFRSNGVLEINSFNTDKINLYPNPATTILNLRNAENANILIYDVLGKLIISQKNVAMDSLINVSKLRDGTYFMKISKDNLTTTKRFLISK</sequence>
<protein>
    <submittedName>
        <fullName evidence="4">Outer membrane protein Omp28</fullName>
    </submittedName>
</protein>
<evidence type="ECO:0000259" key="3">
    <source>
        <dbReference type="Pfam" id="PF18962"/>
    </source>
</evidence>
<dbReference type="RefSeq" id="WP_014781284.1">
    <property type="nucleotide sequence ID" value="NC_018013.1"/>
</dbReference>
<dbReference type="AlphaFoldDB" id="I3YSQ8"/>
<dbReference type="Pfam" id="PF11551">
    <property type="entry name" value="Omp28"/>
    <property type="match status" value="1"/>
</dbReference>
<dbReference type="InterPro" id="IPR021615">
    <property type="entry name" value="Omp28"/>
</dbReference>
<dbReference type="eggNOG" id="COG4935">
    <property type="taxonomic scope" value="Bacteria"/>
</dbReference>
<dbReference type="InterPro" id="IPR013783">
    <property type="entry name" value="Ig-like_fold"/>
</dbReference>
<dbReference type="STRING" id="746697.Aeqsu_0514"/>
<dbReference type="Gene3D" id="2.60.40.10">
    <property type="entry name" value="Immunoglobulins"/>
    <property type="match status" value="1"/>
</dbReference>
<gene>
    <name evidence="4" type="ordered locus">Aeqsu_0514</name>
</gene>
<proteinExistence type="predicted"/>
<feature type="signal peptide" evidence="2">
    <location>
        <begin position="1"/>
        <end position="20"/>
    </location>
</feature>
<evidence type="ECO:0000256" key="1">
    <source>
        <dbReference type="ARBA" id="ARBA00022729"/>
    </source>
</evidence>
<accession>I3YSQ8</accession>
<keyword evidence="1 2" id="KW-0732">Signal</keyword>
<name>I3YSQ8_AEQSU</name>
<dbReference type="KEGG" id="asl:Aeqsu_0514"/>
<organism evidence="4 5">
    <name type="scientific">Aequorivita sublithincola (strain DSM 14238 / LMG 21431 / ACAM 643 / 9-3)</name>
    <dbReference type="NCBI Taxonomy" id="746697"/>
    <lineage>
        <taxon>Bacteria</taxon>
        <taxon>Pseudomonadati</taxon>
        <taxon>Bacteroidota</taxon>
        <taxon>Flavobacteriia</taxon>
        <taxon>Flavobacteriales</taxon>
        <taxon>Flavobacteriaceae</taxon>
        <taxon>Aequorivita</taxon>
    </lineage>
</organism>
<evidence type="ECO:0000313" key="5">
    <source>
        <dbReference type="Proteomes" id="UP000006049"/>
    </source>
</evidence>
<feature type="domain" description="Secretion system C-terminal sorting" evidence="3">
    <location>
        <begin position="493"/>
        <end position="561"/>
    </location>
</feature>
<evidence type="ECO:0000313" key="4">
    <source>
        <dbReference type="EMBL" id="AFL80026.1"/>
    </source>
</evidence>
<reference evidence="4 5" key="1">
    <citation type="submission" date="2012-06" db="EMBL/GenBank/DDBJ databases">
        <title>The complete genome of Aequorivita sublithincola DSM 14238.</title>
        <authorList>
            <consortium name="US DOE Joint Genome Institute (JGI-PGF)"/>
            <person name="Lucas S."/>
            <person name="Copeland A."/>
            <person name="Lapidus A."/>
            <person name="Goodwin L."/>
            <person name="Pitluck S."/>
            <person name="Peters L."/>
            <person name="Munk A.C.C."/>
            <person name="Kyrpides N."/>
            <person name="Mavromatis K."/>
            <person name="Pagani I."/>
            <person name="Ivanova N."/>
            <person name="Ovchinnikova G."/>
            <person name="Zeytun A."/>
            <person name="Detter J.C."/>
            <person name="Han C."/>
            <person name="Land M."/>
            <person name="Hauser L."/>
            <person name="Markowitz V."/>
            <person name="Cheng J.-F."/>
            <person name="Hugenholtz P."/>
            <person name="Woyke T."/>
            <person name="Wu D."/>
            <person name="Tindall B."/>
            <person name="Faehnrich R."/>
            <person name="Brambilla E."/>
            <person name="Klenk H.-P."/>
            <person name="Eisen J.A."/>
        </authorList>
    </citation>
    <scope>NUCLEOTIDE SEQUENCE [LARGE SCALE GENOMIC DNA]</scope>
    <source>
        <strain evidence="5">DSM 14238 / LMG 21431 / ACAM 643 / 9-3</strain>
    </source>
</reference>
<dbReference type="Proteomes" id="UP000006049">
    <property type="component" value="Chromosome"/>
</dbReference>